<dbReference type="Proteomes" id="UP001652661">
    <property type="component" value="Chromosome 3R"/>
</dbReference>
<dbReference type="PANTHER" id="PTHR11610">
    <property type="entry name" value="LIPASE"/>
    <property type="match status" value="1"/>
</dbReference>
<dbReference type="InterPro" id="IPR013818">
    <property type="entry name" value="Lipase"/>
</dbReference>
<evidence type="ECO:0000256" key="2">
    <source>
        <dbReference type="ARBA" id="ARBA00010701"/>
    </source>
</evidence>
<dbReference type="GO" id="GO:0016298">
    <property type="term" value="F:lipase activity"/>
    <property type="evidence" value="ECO:0007669"/>
    <property type="project" value="InterPro"/>
</dbReference>
<dbReference type="Pfam" id="PF00151">
    <property type="entry name" value="Lipase"/>
    <property type="match status" value="1"/>
</dbReference>
<accession>A0A6P4J7V0</accession>
<comment type="similarity">
    <text evidence="2 4">Belongs to the AB hydrolase superfamily. Lipase family.</text>
</comment>
<evidence type="ECO:0000256" key="5">
    <source>
        <dbReference type="SAM" id="SignalP"/>
    </source>
</evidence>
<reference evidence="8" key="1">
    <citation type="submission" date="2025-08" db="UniProtKB">
        <authorList>
            <consortium name="RefSeq"/>
        </authorList>
    </citation>
    <scope>IDENTIFICATION</scope>
    <source>
        <strain evidence="8">14028-0561.14</strain>
        <tissue evidence="8">Whole fly</tissue>
    </source>
</reference>
<evidence type="ECO:0000256" key="4">
    <source>
        <dbReference type="RuleBase" id="RU004262"/>
    </source>
</evidence>
<evidence type="ECO:0000313" key="8">
    <source>
        <dbReference type="RefSeq" id="XP_017031476.1"/>
    </source>
</evidence>
<sequence length="384" mass="42333">MGSLAGMHILRGWLCLMLLLGAAGMLVSGQYFAYAPGKCQLTTSNVIESMFSTELRIILHTRPNLPQSKLLHYDLYTPLNPEERQFLRPGDVSMLKNSHFNPKWPVRVLIHGWAGMSTTCSNAVLKDAYLSRGNYNVIILDWSRQAMDINYGRVSKQLASIAGNVAKLLRFLHDNTGIPYEQIYLVGHSAGSHISGLTGKMMKPFRLGAIFALDPAGLTQLSLGPEDRLTNDDALYVESIHTDLTLLGNPSTKLSQASFFVNWGLGQPHCPNATATEFDFVCDHYAAVFYFAESVRRPKSFAAVRCSSAQALRSATCSCNNGGGSQICTGDEFMGGEPAVPKRGIFYLSTRQRSPYGTGDGLVYIRRPIPSTIRETAKRRRRLG</sequence>
<evidence type="ECO:0000313" key="7">
    <source>
        <dbReference type="Proteomes" id="UP001652661"/>
    </source>
</evidence>
<organism evidence="7 8">
    <name type="scientific">Drosophila kikkawai</name>
    <name type="common">Fruit fly</name>
    <dbReference type="NCBI Taxonomy" id="30033"/>
    <lineage>
        <taxon>Eukaryota</taxon>
        <taxon>Metazoa</taxon>
        <taxon>Ecdysozoa</taxon>
        <taxon>Arthropoda</taxon>
        <taxon>Hexapoda</taxon>
        <taxon>Insecta</taxon>
        <taxon>Pterygota</taxon>
        <taxon>Neoptera</taxon>
        <taxon>Endopterygota</taxon>
        <taxon>Diptera</taxon>
        <taxon>Brachycera</taxon>
        <taxon>Muscomorpha</taxon>
        <taxon>Ephydroidea</taxon>
        <taxon>Drosophilidae</taxon>
        <taxon>Drosophila</taxon>
        <taxon>Sophophora</taxon>
    </lineage>
</organism>
<dbReference type="PANTHER" id="PTHR11610:SF169">
    <property type="entry name" value="GH15759P-RELATED"/>
    <property type="match status" value="1"/>
</dbReference>
<keyword evidence="5" id="KW-0732">Signal</keyword>
<proteinExistence type="inferred from homology"/>
<feature type="signal peptide" evidence="5">
    <location>
        <begin position="1"/>
        <end position="29"/>
    </location>
</feature>
<name>A0A6P4J7V0_DROKI</name>
<dbReference type="CDD" id="cd00707">
    <property type="entry name" value="Pancreat_lipase_like"/>
    <property type="match status" value="1"/>
</dbReference>
<keyword evidence="7" id="KW-1185">Reference proteome</keyword>
<keyword evidence="3" id="KW-0964">Secreted</keyword>
<evidence type="ECO:0000256" key="1">
    <source>
        <dbReference type="ARBA" id="ARBA00004613"/>
    </source>
</evidence>
<dbReference type="GO" id="GO:0016042">
    <property type="term" value="P:lipid catabolic process"/>
    <property type="evidence" value="ECO:0007669"/>
    <property type="project" value="TreeGrafter"/>
</dbReference>
<dbReference type="InterPro" id="IPR033906">
    <property type="entry name" value="Lipase_N"/>
</dbReference>
<dbReference type="OrthoDB" id="199913at2759"/>
<dbReference type="Gene3D" id="3.40.50.1820">
    <property type="entry name" value="alpha/beta hydrolase"/>
    <property type="match status" value="1"/>
</dbReference>
<dbReference type="AlphaFoldDB" id="A0A6P4J7V0"/>
<dbReference type="SUPFAM" id="SSF53474">
    <property type="entry name" value="alpha/beta-Hydrolases"/>
    <property type="match status" value="1"/>
</dbReference>
<dbReference type="GO" id="GO:0005615">
    <property type="term" value="C:extracellular space"/>
    <property type="evidence" value="ECO:0007669"/>
    <property type="project" value="TreeGrafter"/>
</dbReference>
<feature type="domain" description="Lipase" evidence="6">
    <location>
        <begin position="67"/>
        <end position="356"/>
    </location>
</feature>
<evidence type="ECO:0000259" key="6">
    <source>
        <dbReference type="Pfam" id="PF00151"/>
    </source>
</evidence>
<dbReference type="RefSeq" id="XP_017031476.1">
    <property type="nucleotide sequence ID" value="XM_017175987.2"/>
</dbReference>
<gene>
    <name evidence="8" type="primary">sxe2</name>
</gene>
<protein>
    <submittedName>
        <fullName evidence="8">Lipase member H</fullName>
    </submittedName>
</protein>
<evidence type="ECO:0000256" key="3">
    <source>
        <dbReference type="ARBA" id="ARBA00022525"/>
    </source>
</evidence>
<feature type="chain" id="PRO_5027739046" evidence="5">
    <location>
        <begin position="30"/>
        <end position="384"/>
    </location>
</feature>
<comment type="subcellular location">
    <subcellularLocation>
        <location evidence="1">Secreted</location>
    </subcellularLocation>
</comment>
<dbReference type="InterPro" id="IPR000734">
    <property type="entry name" value="TAG_lipase"/>
</dbReference>
<dbReference type="GO" id="GO:0017171">
    <property type="term" value="F:serine hydrolase activity"/>
    <property type="evidence" value="ECO:0007669"/>
    <property type="project" value="TreeGrafter"/>
</dbReference>
<dbReference type="InterPro" id="IPR029058">
    <property type="entry name" value="AB_hydrolase_fold"/>
</dbReference>